<dbReference type="GO" id="GO:0003677">
    <property type="term" value="F:DNA binding"/>
    <property type="evidence" value="ECO:0007669"/>
    <property type="project" value="UniProtKB-KW"/>
</dbReference>
<dbReference type="PANTHER" id="PTHR43132">
    <property type="entry name" value="ARSENICAL RESISTANCE OPERON REPRESSOR ARSR-RELATED"/>
    <property type="match status" value="1"/>
</dbReference>
<dbReference type="CDD" id="cd00090">
    <property type="entry name" value="HTH_ARSR"/>
    <property type="match status" value="1"/>
</dbReference>
<dbReference type="PROSITE" id="PS50987">
    <property type="entry name" value="HTH_ARSR_2"/>
    <property type="match status" value="1"/>
</dbReference>
<feature type="domain" description="HTH arsR-type" evidence="4">
    <location>
        <begin position="6"/>
        <end position="100"/>
    </location>
</feature>
<protein>
    <submittedName>
        <fullName evidence="5">Transcriptional regulator</fullName>
    </submittedName>
</protein>
<dbReference type="InterPro" id="IPR001845">
    <property type="entry name" value="HTH_ArsR_DNA-bd_dom"/>
</dbReference>
<dbReference type="EMBL" id="PHFW01000003">
    <property type="protein sequence ID" value="PQM26707.1"/>
    <property type="molecule type" value="Genomic_DNA"/>
</dbReference>
<proteinExistence type="predicted"/>
<evidence type="ECO:0000256" key="2">
    <source>
        <dbReference type="ARBA" id="ARBA00023125"/>
    </source>
</evidence>
<keyword evidence="6" id="KW-1185">Reference proteome</keyword>
<comment type="caution">
    <text evidence="5">The sequence shown here is derived from an EMBL/GenBank/DDBJ whole genome shotgun (WGS) entry which is preliminary data.</text>
</comment>
<dbReference type="Gene3D" id="1.10.10.10">
    <property type="entry name" value="Winged helix-like DNA-binding domain superfamily/Winged helix DNA-binding domain"/>
    <property type="match status" value="1"/>
</dbReference>
<dbReference type="PANTHER" id="PTHR43132:SF2">
    <property type="entry name" value="ARSENICAL RESISTANCE OPERON REPRESSOR ARSR-RELATED"/>
    <property type="match status" value="1"/>
</dbReference>
<evidence type="ECO:0000256" key="1">
    <source>
        <dbReference type="ARBA" id="ARBA00023015"/>
    </source>
</evidence>
<keyword evidence="1" id="KW-0805">Transcription regulation</keyword>
<reference evidence="6" key="1">
    <citation type="submission" date="2017-11" db="EMBL/GenBank/DDBJ databases">
        <title>The complete genome sequence of Sphingopyxis pomeranensis sp. nov. strain WS5A3p.</title>
        <authorList>
            <person name="Kaminski M.A."/>
        </authorList>
    </citation>
    <scope>NUCLEOTIDE SEQUENCE [LARGE SCALE GENOMIC DNA]</scope>
    <source>
        <strain evidence="6">WS5A3p</strain>
    </source>
</reference>
<dbReference type="InterPro" id="IPR036388">
    <property type="entry name" value="WH-like_DNA-bd_sf"/>
</dbReference>
<name>A0A2S8B2W3_9SPHN</name>
<dbReference type="InterPro" id="IPR011991">
    <property type="entry name" value="ArsR-like_HTH"/>
</dbReference>
<dbReference type="SMART" id="SM00418">
    <property type="entry name" value="HTH_ARSR"/>
    <property type="match status" value="1"/>
</dbReference>
<evidence type="ECO:0000313" key="6">
    <source>
        <dbReference type="Proteomes" id="UP000238954"/>
    </source>
</evidence>
<accession>A0A2S8B2W3</accession>
<dbReference type="GO" id="GO:0003700">
    <property type="term" value="F:DNA-binding transcription factor activity"/>
    <property type="evidence" value="ECO:0007669"/>
    <property type="project" value="InterPro"/>
</dbReference>
<organism evidence="5 6">
    <name type="scientific">Sphingopyxis lindanitolerans</name>
    <dbReference type="NCBI Taxonomy" id="2054227"/>
    <lineage>
        <taxon>Bacteria</taxon>
        <taxon>Pseudomonadati</taxon>
        <taxon>Pseudomonadota</taxon>
        <taxon>Alphaproteobacteria</taxon>
        <taxon>Sphingomonadales</taxon>
        <taxon>Sphingomonadaceae</taxon>
        <taxon>Sphingopyxis</taxon>
    </lineage>
</organism>
<dbReference type="RefSeq" id="WP_106000076.1">
    <property type="nucleotide sequence ID" value="NZ_CM009578.1"/>
</dbReference>
<sequence length="133" mass="13959">MTAIYEDRALADKAVEKLRVYAQPQRLMILSCLLRGGRTVGEIEAATGIGQPALSQQLAELRRADMVVTRRAAKQVHYDLADEGVGLCVRSMEAIFAGAATTGELLAAALGSETPSARRVSAGTGVAAFAKIG</sequence>
<keyword evidence="3" id="KW-0804">Transcription</keyword>
<dbReference type="AlphaFoldDB" id="A0A2S8B2W3"/>
<dbReference type="SUPFAM" id="SSF46785">
    <property type="entry name" value="Winged helix' DNA-binding domain"/>
    <property type="match status" value="1"/>
</dbReference>
<keyword evidence="2" id="KW-0238">DNA-binding</keyword>
<dbReference type="Proteomes" id="UP000238954">
    <property type="component" value="Chromosome"/>
</dbReference>
<evidence type="ECO:0000256" key="3">
    <source>
        <dbReference type="ARBA" id="ARBA00023163"/>
    </source>
</evidence>
<dbReference type="InterPro" id="IPR036390">
    <property type="entry name" value="WH_DNA-bd_sf"/>
</dbReference>
<dbReference type="InterPro" id="IPR051011">
    <property type="entry name" value="Metal_resp_trans_reg"/>
</dbReference>
<dbReference type="Pfam" id="PF01022">
    <property type="entry name" value="HTH_5"/>
    <property type="match status" value="1"/>
</dbReference>
<evidence type="ECO:0000259" key="4">
    <source>
        <dbReference type="PROSITE" id="PS50987"/>
    </source>
</evidence>
<dbReference type="OrthoDB" id="194599at2"/>
<dbReference type="PRINTS" id="PR00778">
    <property type="entry name" value="HTHARSR"/>
</dbReference>
<dbReference type="NCBIfam" id="NF033788">
    <property type="entry name" value="HTH_metalloreg"/>
    <property type="match status" value="1"/>
</dbReference>
<gene>
    <name evidence="5" type="ORF">CVO77_17030</name>
</gene>
<evidence type="ECO:0000313" key="5">
    <source>
        <dbReference type="EMBL" id="PQM26707.1"/>
    </source>
</evidence>